<organism evidence="1 2">
    <name type="scientific">Gluconobacter cerinus</name>
    <dbReference type="NCBI Taxonomy" id="38307"/>
    <lineage>
        <taxon>Bacteria</taxon>
        <taxon>Pseudomonadati</taxon>
        <taxon>Pseudomonadota</taxon>
        <taxon>Alphaproteobacteria</taxon>
        <taxon>Acetobacterales</taxon>
        <taxon>Acetobacteraceae</taxon>
        <taxon>Gluconobacter</taxon>
    </lineage>
</organism>
<dbReference type="OrthoDB" id="7249004at2"/>
<comment type="caution">
    <text evidence="1">The sequence shown here is derived from an EMBL/GenBank/DDBJ whole genome shotgun (WGS) entry which is preliminary data.</text>
</comment>
<dbReference type="RefSeq" id="WP_157091258.1">
    <property type="nucleotide sequence ID" value="NZ_LUTU01000023.1"/>
</dbReference>
<gene>
    <name evidence="1" type="ORF">A0123_03323</name>
</gene>
<name>A0A1B6VFS6_9PROT</name>
<evidence type="ECO:0000313" key="2">
    <source>
        <dbReference type="Proteomes" id="UP000077786"/>
    </source>
</evidence>
<reference evidence="1 2" key="1">
    <citation type="submission" date="2016-03" db="EMBL/GenBank/DDBJ databases">
        <title>Draft genome sequence of Gluconobacter cerinus strain CECT 9110.</title>
        <authorList>
            <person name="Sainz F."/>
            <person name="Mas A."/>
            <person name="Torija M.J."/>
        </authorList>
    </citation>
    <scope>NUCLEOTIDE SEQUENCE [LARGE SCALE GENOMIC DNA]</scope>
    <source>
        <strain evidence="1 2">CECT 9110</strain>
    </source>
</reference>
<dbReference type="AlphaFoldDB" id="A0A1B6VFS6"/>
<protein>
    <submittedName>
        <fullName evidence="1">Uncharacterized protein</fullName>
    </submittedName>
</protein>
<sequence length="283" mass="32663">MNDNFLVGDLIKAKQSVIDATTSEISRNTLGPYFLQRRPALVLGFDSVGSGSRRIAWIAYKRKNGKWYEYGWPVDLSKYELVSRPEKSSILNPFKTWGIPPELKRITLVRSKKCFYSFQWATGTSTTDPNTPLMYQPLPMSNIDLGAYIRLALSKASDHTSQKIDGKLPEDYRKKILRQTNENGKIITEEFCGKYKLEPTKLFSSRSKIHIYQLLDCYQLHPCVQYRGSDTFVSINESDENLGIATLQMLDRPYMAEKKYCEKYSYFSNIMPYLEQSIIDADF</sequence>
<dbReference type="SUPFAM" id="SSF160207">
    <property type="entry name" value="NMB0488-like"/>
    <property type="match status" value="1"/>
</dbReference>
<accession>A0A1B6VFS6</accession>
<evidence type="ECO:0000313" key="1">
    <source>
        <dbReference type="EMBL" id="OAJ66075.1"/>
    </source>
</evidence>
<proteinExistence type="predicted"/>
<dbReference type="InterPro" id="IPR037891">
    <property type="entry name" value="Cdil-like_sf"/>
</dbReference>
<dbReference type="Proteomes" id="UP000077786">
    <property type="component" value="Unassembled WGS sequence"/>
</dbReference>
<dbReference type="PATRIC" id="fig|38307.3.peg.3482"/>
<dbReference type="EMBL" id="LUTU01000023">
    <property type="protein sequence ID" value="OAJ66075.1"/>
    <property type="molecule type" value="Genomic_DNA"/>
</dbReference>